<proteinExistence type="predicted"/>
<dbReference type="Gene3D" id="3.50.50.60">
    <property type="entry name" value="FAD/NAD(P)-binding domain"/>
    <property type="match status" value="1"/>
</dbReference>
<dbReference type="PANTHER" id="PTHR13847">
    <property type="entry name" value="SARCOSINE DEHYDROGENASE-RELATED"/>
    <property type="match status" value="1"/>
</dbReference>
<reference evidence="4" key="1">
    <citation type="journal article" date="2023" name="Int. J. Syst. Evol. Microbiol.">
        <title>Mesoterricola silvestris gen. nov., sp. nov., Mesoterricola sediminis sp. nov., Geothrix oryzae sp. nov., Geothrix edaphica sp. nov., Geothrix rubra sp. nov., and Geothrix limicola sp. nov., six novel members of Acidobacteriota isolated from soils.</title>
        <authorList>
            <person name="Itoh H."/>
            <person name="Sugisawa Y."/>
            <person name="Mise K."/>
            <person name="Xu Z."/>
            <person name="Kuniyasu M."/>
            <person name="Ushijima N."/>
            <person name="Kawano K."/>
            <person name="Kobayashi E."/>
            <person name="Shiratori Y."/>
            <person name="Masuda Y."/>
            <person name="Senoo K."/>
        </authorList>
    </citation>
    <scope>NUCLEOTIDE SEQUENCE [LARGE SCALE GENOMIC DNA]</scope>
    <source>
        <strain evidence="4">Red222</strain>
    </source>
</reference>
<evidence type="ECO:0000313" key="4">
    <source>
        <dbReference type="Proteomes" id="UP001242010"/>
    </source>
</evidence>
<dbReference type="RefSeq" id="WP_286353691.1">
    <property type="nucleotide sequence ID" value="NZ_AP027079.1"/>
</dbReference>
<gene>
    <name evidence="3" type="ORF">GETHOR_20720</name>
</gene>
<accession>A0ABM8DSH3</accession>
<dbReference type="Gene3D" id="3.30.9.10">
    <property type="entry name" value="D-Amino Acid Oxidase, subunit A, domain 2"/>
    <property type="match status" value="1"/>
</dbReference>
<protein>
    <submittedName>
        <fullName evidence="3">Glycerol-3-phosphate dehydrogenase</fullName>
    </submittedName>
</protein>
<dbReference type="EMBL" id="AP027079">
    <property type="protein sequence ID" value="BDU69971.1"/>
    <property type="molecule type" value="Genomic_DNA"/>
</dbReference>
<dbReference type="InterPro" id="IPR036188">
    <property type="entry name" value="FAD/NAD-bd_sf"/>
</dbReference>
<evidence type="ECO:0000259" key="2">
    <source>
        <dbReference type="Pfam" id="PF01266"/>
    </source>
</evidence>
<organism evidence="3 4">
    <name type="scientific">Geothrix oryzae</name>
    <dbReference type="NCBI Taxonomy" id="2927975"/>
    <lineage>
        <taxon>Bacteria</taxon>
        <taxon>Pseudomonadati</taxon>
        <taxon>Acidobacteriota</taxon>
        <taxon>Holophagae</taxon>
        <taxon>Holophagales</taxon>
        <taxon>Holophagaceae</taxon>
        <taxon>Geothrix</taxon>
    </lineage>
</organism>
<feature type="domain" description="FAD dependent oxidoreductase" evidence="2">
    <location>
        <begin position="9"/>
        <end position="341"/>
    </location>
</feature>
<dbReference type="PANTHER" id="PTHR13847:SF287">
    <property type="entry name" value="FAD-DEPENDENT OXIDOREDUCTASE DOMAIN-CONTAINING PROTEIN 1"/>
    <property type="match status" value="1"/>
</dbReference>
<keyword evidence="1" id="KW-0560">Oxidoreductase</keyword>
<name>A0ABM8DSH3_9BACT</name>
<evidence type="ECO:0000256" key="1">
    <source>
        <dbReference type="ARBA" id="ARBA00023002"/>
    </source>
</evidence>
<dbReference type="Pfam" id="PF01266">
    <property type="entry name" value="DAO"/>
    <property type="match status" value="1"/>
</dbReference>
<evidence type="ECO:0000313" key="3">
    <source>
        <dbReference type="EMBL" id="BDU69971.1"/>
    </source>
</evidence>
<dbReference type="InterPro" id="IPR006076">
    <property type="entry name" value="FAD-dep_OxRdtase"/>
</dbReference>
<sequence>MGTVDTAEVAIIGGGIAGLSLAFHLARAGQRGIVLLEREDQAGTYASGHNAAVARSLTGRDEHTALAVEGRRRLAEAGLMTAGGGLLVSVERGPLDAFEAEAARHGVEVHRGEGIPLPGLKATEHLAIPGDGVIDIAGLVRACAEGARAGGADLRFGCALRGLRPTQPHAEAGFDLDTDRGPLRAKTLAIAAGAWAGDLGRQAGSQIAFTPLRRSLVWSGAPHPQRDPWAWWVDRPFYLRPESGGLLMCPCEEVAVPLPPRGRQPEVDPAVLEGLFTSLRELAPDLAERPVTRYWTGLRTFAPDRRFVLGWDPWNPRLFWSAGLGGHGMTSGLAVGQLAADCFLRKATAGPLDPARFKG</sequence>
<dbReference type="Proteomes" id="UP001242010">
    <property type="component" value="Chromosome"/>
</dbReference>
<dbReference type="SUPFAM" id="SSF51905">
    <property type="entry name" value="FAD/NAD(P)-binding domain"/>
    <property type="match status" value="1"/>
</dbReference>
<keyword evidence="4" id="KW-1185">Reference proteome</keyword>